<protein>
    <submittedName>
        <fullName evidence="1">Mitochondrial import protein Pam17</fullName>
    </submittedName>
</protein>
<sequence length="198" mass="22271">MASILSTRGALRSLPGASVKQKNRIIAVAIRCNSTKTTLETTPGTLNWSQYLAIRRQRHKWEAVASVPTALLGLQGAVAYFSTQTVDFTTSIMGLDPMVFFGLATVGITGLGYLCGPIVGSSLWRISHRKTMHLIEEKDKEFHRRIVKNRVNPSAQSYNNPVPDYYGEKIGSLHQYRQWLRDQAKYRRKAQWATEEAS</sequence>
<dbReference type="Proteomes" id="UP000886501">
    <property type="component" value="Unassembled WGS sequence"/>
</dbReference>
<reference evidence="1" key="1">
    <citation type="submission" date="2019-10" db="EMBL/GenBank/DDBJ databases">
        <authorList>
            <consortium name="DOE Joint Genome Institute"/>
            <person name="Kuo A."/>
            <person name="Miyauchi S."/>
            <person name="Kiss E."/>
            <person name="Drula E."/>
            <person name="Kohler A."/>
            <person name="Sanchez-Garcia M."/>
            <person name="Andreopoulos B."/>
            <person name="Barry K.W."/>
            <person name="Bonito G."/>
            <person name="Buee M."/>
            <person name="Carver A."/>
            <person name="Chen C."/>
            <person name="Cichocki N."/>
            <person name="Clum A."/>
            <person name="Culley D."/>
            <person name="Crous P.W."/>
            <person name="Fauchery L."/>
            <person name="Girlanda M."/>
            <person name="Hayes R."/>
            <person name="Keri Z."/>
            <person name="Labutti K."/>
            <person name="Lipzen A."/>
            <person name="Lombard V."/>
            <person name="Magnuson J."/>
            <person name="Maillard F."/>
            <person name="Morin E."/>
            <person name="Murat C."/>
            <person name="Nolan M."/>
            <person name="Ohm R."/>
            <person name="Pangilinan J."/>
            <person name="Pereira M."/>
            <person name="Perotto S."/>
            <person name="Peter M."/>
            <person name="Riley R."/>
            <person name="Sitrit Y."/>
            <person name="Stielow B."/>
            <person name="Szollosi G."/>
            <person name="Zifcakova L."/>
            <person name="Stursova M."/>
            <person name="Spatafora J.W."/>
            <person name="Tedersoo L."/>
            <person name="Vaario L.-M."/>
            <person name="Yamada A."/>
            <person name="Yan M."/>
            <person name="Wang P."/>
            <person name="Xu J."/>
            <person name="Bruns T."/>
            <person name="Baldrian P."/>
            <person name="Vilgalys R."/>
            <person name="Henrissat B."/>
            <person name="Grigoriev I.V."/>
            <person name="Hibbett D."/>
            <person name="Nagy L.G."/>
            <person name="Martin F.M."/>
        </authorList>
    </citation>
    <scope>NUCLEOTIDE SEQUENCE</scope>
    <source>
        <strain evidence="1">P2</strain>
    </source>
</reference>
<proteinExistence type="predicted"/>
<comment type="caution">
    <text evidence="1">The sequence shown here is derived from an EMBL/GenBank/DDBJ whole genome shotgun (WGS) entry which is preliminary data.</text>
</comment>
<name>A0ACB6ZSY2_THEGA</name>
<evidence type="ECO:0000313" key="1">
    <source>
        <dbReference type="EMBL" id="KAF9652885.1"/>
    </source>
</evidence>
<accession>A0ACB6ZSY2</accession>
<reference evidence="1" key="2">
    <citation type="journal article" date="2020" name="Nat. Commun.">
        <title>Large-scale genome sequencing of mycorrhizal fungi provides insights into the early evolution of symbiotic traits.</title>
        <authorList>
            <person name="Miyauchi S."/>
            <person name="Kiss E."/>
            <person name="Kuo A."/>
            <person name="Drula E."/>
            <person name="Kohler A."/>
            <person name="Sanchez-Garcia M."/>
            <person name="Morin E."/>
            <person name="Andreopoulos B."/>
            <person name="Barry K.W."/>
            <person name="Bonito G."/>
            <person name="Buee M."/>
            <person name="Carver A."/>
            <person name="Chen C."/>
            <person name="Cichocki N."/>
            <person name="Clum A."/>
            <person name="Culley D."/>
            <person name="Crous P.W."/>
            <person name="Fauchery L."/>
            <person name="Girlanda M."/>
            <person name="Hayes R.D."/>
            <person name="Keri Z."/>
            <person name="LaButti K."/>
            <person name="Lipzen A."/>
            <person name="Lombard V."/>
            <person name="Magnuson J."/>
            <person name="Maillard F."/>
            <person name="Murat C."/>
            <person name="Nolan M."/>
            <person name="Ohm R.A."/>
            <person name="Pangilinan J."/>
            <person name="Pereira M.F."/>
            <person name="Perotto S."/>
            <person name="Peter M."/>
            <person name="Pfister S."/>
            <person name="Riley R."/>
            <person name="Sitrit Y."/>
            <person name="Stielow J.B."/>
            <person name="Szollosi G."/>
            <person name="Zifcakova L."/>
            <person name="Stursova M."/>
            <person name="Spatafora J.W."/>
            <person name="Tedersoo L."/>
            <person name="Vaario L.M."/>
            <person name="Yamada A."/>
            <person name="Yan M."/>
            <person name="Wang P."/>
            <person name="Xu J."/>
            <person name="Bruns T."/>
            <person name="Baldrian P."/>
            <person name="Vilgalys R."/>
            <person name="Dunand C."/>
            <person name="Henrissat B."/>
            <person name="Grigoriev I.V."/>
            <person name="Hibbett D."/>
            <person name="Nagy L.G."/>
            <person name="Martin F.M."/>
        </authorList>
    </citation>
    <scope>NUCLEOTIDE SEQUENCE</scope>
    <source>
        <strain evidence="1">P2</strain>
    </source>
</reference>
<dbReference type="EMBL" id="MU117966">
    <property type="protein sequence ID" value="KAF9652885.1"/>
    <property type="molecule type" value="Genomic_DNA"/>
</dbReference>
<gene>
    <name evidence="1" type="ORF">BDM02DRAFT_3258133</name>
</gene>
<keyword evidence="2" id="KW-1185">Reference proteome</keyword>
<evidence type="ECO:0000313" key="2">
    <source>
        <dbReference type="Proteomes" id="UP000886501"/>
    </source>
</evidence>
<organism evidence="1 2">
    <name type="scientific">Thelephora ganbajun</name>
    <name type="common">Ganba fungus</name>
    <dbReference type="NCBI Taxonomy" id="370292"/>
    <lineage>
        <taxon>Eukaryota</taxon>
        <taxon>Fungi</taxon>
        <taxon>Dikarya</taxon>
        <taxon>Basidiomycota</taxon>
        <taxon>Agaricomycotina</taxon>
        <taxon>Agaricomycetes</taxon>
        <taxon>Thelephorales</taxon>
        <taxon>Thelephoraceae</taxon>
        <taxon>Thelephora</taxon>
    </lineage>
</organism>